<comment type="catalytic activity">
    <reaction evidence="1">
        <text>S-ubiquitinyl-[E2 ubiquitin-conjugating enzyme]-L-cysteine + [acceptor protein]-L-lysine = [E2 ubiquitin-conjugating enzyme]-L-cysteine + N(6)-ubiquitinyl-[acceptor protein]-L-lysine.</text>
        <dbReference type="EC" id="2.3.2.27"/>
    </reaction>
</comment>
<dbReference type="GO" id="GO:0016567">
    <property type="term" value="P:protein ubiquitination"/>
    <property type="evidence" value="ECO:0000318"/>
    <property type="project" value="GO_Central"/>
</dbReference>
<dbReference type="UniPathway" id="UPA00143"/>
<dbReference type="Pfam" id="PF13639">
    <property type="entry name" value="zf-RING_2"/>
    <property type="match status" value="1"/>
</dbReference>
<keyword evidence="18" id="KW-1185">Reference proteome</keyword>
<dbReference type="SMART" id="SM00184">
    <property type="entry name" value="RING"/>
    <property type="match status" value="1"/>
</dbReference>
<comment type="pathway">
    <text evidence="3">Protein modification; protein ubiquitination.</text>
</comment>
<dbReference type="SUPFAM" id="SSF57850">
    <property type="entry name" value="RING/U-box"/>
    <property type="match status" value="1"/>
</dbReference>
<dbReference type="Proteomes" id="UP000036987">
    <property type="component" value="Unassembled WGS sequence"/>
</dbReference>
<keyword evidence="6 15" id="KW-0812">Transmembrane</keyword>
<evidence type="ECO:0000256" key="7">
    <source>
        <dbReference type="ARBA" id="ARBA00022723"/>
    </source>
</evidence>
<dbReference type="EC" id="2.3.2.27" evidence="4"/>
<dbReference type="AlphaFoldDB" id="A0A0K9PM01"/>
<feature type="transmembrane region" description="Helical" evidence="15">
    <location>
        <begin position="32"/>
        <end position="54"/>
    </location>
</feature>
<dbReference type="GO" id="GO:0016020">
    <property type="term" value="C:membrane"/>
    <property type="evidence" value="ECO:0007669"/>
    <property type="project" value="UniProtKB-SubCell"/>
</dbReference>
<evidence type="ECO:0000256" key="5">
    <source>
        <dbReference type="ARBA" id="ARBA00022679"/>
    </source>
</evidence>
<keyword evidence="8 13" id="KW-0863">Zinc-finger</keyword>
<evidence type="ECO:0000256" key="15">
    <source>
        <dbReference type="SAM" id="Phobius"/>
    </source>
</evidence>
<evidence type="ECO:0000259" key="16">
    <source>
        <dbReference type="PROSITE" id="PS50089"/>
    </source>
</evidence>
<comment type="caution">
    <text evidence="17">The sequence shown here is derived from an EMBL/GenBank/DDBJ whole genome shotgun (WGS) entry which is preliminary data.</text>
</comment>
<dbReference type="EMBL" id="LFYR01000731">
    <property type="protein sequence ID" value="KMZ70011.1"/>
    <property type="molecule type" value="Genomic_DNA"/>
</dbReference>
<reference evidence="18" key="1">
    <citation type="journal article" date="2016" name="Nature">
        <title>The genome of the seagrass Zostera marina reveals angiosperm adaptation to the sea.</title>
        <authorList>
            <person name="Olsen J.L."/>
            <person name="Rouze P."/>
            <person name="Verhelst B."/>
            <person name="Lin Y.-C."/>
            <person name="Bayer T."/>
            <person name="Collen J."/>
            <person name="Dattolo E."/>
            <person name="De Paoli E."/>
            <person name="Dittami S."/>
            <person name="Maumus F."/>
            <person name="Michel G."/>
            <person name="Kersting A."/>
            <person name="Lauritano C."/>
            <person name="Lohaus R."/>
            <person name="Toepel M."/>
            <person name="Tonon T."/>
            <person name="Vanneste K."/>
            <person name="Amirebrahimi M."/>
            <person name="Brakel J."/>
            <person name="Bostroem C."/>
            <person name="Chovatia M."/>
            <person name="Grimwood J."/>
            <person name="Jenkins J.W."/>
            <person name="Jueterbock A."/>
            <person name="Mraz A."/>
            <person name="Stam W.T."/>
            <person name="Tice H."/>
            <person name="Bornberg-Bauer E."/>
            <person name="Green P.J."/>
            <person name="Pearson G.A."/>
            <person name="Procaccini G."/>
            <person name="Duarte C.M."/>
            <person name="Schmutz J."/>
            <person name="Reusch T.B.H."/>
            <person name="Van de Peer Y."/>
        </authorList>
    </citation>
    <scope>NUCLEOTIDE SEQUENCE [LARGE SCALE GENOMIC DNA]</scope>
    <source>
        <strain evidence="18">cv. Finnish</strain>
    </source>
</reference>
<evidence type="ECO:0000313" key="17">
    <source>
        <dbReference type="EMBL" id="KMZ70011.1"/>
    </source>
</evidence>
<keyword evidence="5" id="KW-0808">Transferase</keyword>
<gene>
    <name evidence="17" type="ORF">ZOSMA_200G00140</name>
</gene>
<dbReference type="InterPro" id="IPR044600">
    <property type="entry name" value="ATL1/ATL16-like"/>
</dbReference>
<dbReference type="Gene3D" id="3.30.40.10">
    <property type="entry name" value="Zinc/RING finger domain, C3HC4 (zinc finger)"/>
    <property type="match status" value="1"/>
</dbReference>
<keyword evidence="11 15" id="KW-1133">Transmembrane helix</keyword>
<dbReference type="PANTHER" id="PTHR46913">
    <property type="entry name" value="RING-H2 FINGER PROTEIN ATL16"/>
    <property type="match status" value="1"/>
</dbReference>
<evidence type="ECO:0000313" key="18">
    <source>
        <dbReference type="Proteomes" id="UP000036987"/>
    </source>
</evidence>
<feature type="domain" description="RING-type" evidence="16">
    <location>
        <begin position="110"/>
        <end position="152"/>
    </location>
</feature>
<keyword evidence="10" id="KW-0862">Zinc</keyword>
<keyword evidence="7" id="KW-0479">Metal-binding</keyword>
<name>A0A0K9PM01_ZOSMR</name>
<dbReference type="GO" id="GO:0008270">
    <property type="term" value="F:zinc ion binding"/>
    <property type="evidence" value="ECO:0007669"/>
    <property type="project" value="UniProtKB-KW"/>
</dbReference>
<evidence type="ECO:0000256" key="14">
    <source>
        <dbReference type="SAM" id="MobiDB-lite"/>
    </source>
</evidence>
<comment type="subcellular location">
    <subcellularLocation>
        <location evidence="2">Membrane</location>
        <topology evidence="2">Single-pass membrane protein</topology>
    </subcellularLocation>
</comment>
<evidence type="ECO:0000256" key="4">
    <source>
        <dbReference type="ARBA" id="ARBA00012483"/>
    </source>
</evidence>
<dbReference type="OMA" id="YNEAIPM"/>
<organism evidence="17 18">
    <name type="scientific">Zostera marina</name>
    <name type="common">Eelgrass</name>
    <dbReference type="NCBI Taxonomy" id="29655"/>
    <lineage>
        <taxon>Eukaryota</taxon>
        <taxon>Viridiplantae</taxon>
        <taxon>Streptophyta</taxon>
        <taxon>Embryophyta</taxon>
        <taxon>Tracheophyta</taxon>
        <taxon>Spermatophyta</taxon>
        <taxon>Magnoliopsida</taxon>
        <taxon>Liliopsida</taxon>
        <taxon>Zosteraceae</taxon>
        <taxon>Zostera</taxon>
    </lineage>
</organism>
<evidence type="ECO:0000256" key="6">
    <source>
        <dbReference type="ARBA" id="ARBA00022692"/>
    </source>
</evidence>
<evidence type="ECO:0000256" key="1">
    <source>
        <dbReference type="ARBA" id="ARBA00000900"/>
    </source>
</evidence>
<keyword evidence="12 15" id="KW-0472">Membrane</keyword>
<proteinExistence type="predicted"/>
<accession>A0A0K9PM01</accession>
<evidence type="ECO:0000256" key="9">
    <source>
        <dbReference type="ARBA" id="ARBA00022786"/>
    </source>
</evidence>
<evidence type="ECO:0000256" key="8">
    <source>
        <dbReference type="ARBA" id="ARBA00022771"/>
    </source>
</evidence>
<dbReference type="CDD" id="cd16461">
    <property type="entry name" value="RING-H2_EL5-like"/>
    <property type="match status" value="1"/>
</dbReference>
<dbReference type="GO" id="GO:0061630">
    <property type="term" value="F:ubiquitin protein ligase activity"/>
    <property type="evidence" value="ECO:0007669"/>
    <property type="project" value="UniProtKB-EC"/>
</dbReference>
<feature type="region of interest" description="Disordered" evidence="14">
    <location>
        <begin position="166"/>
        <end position="205"/>
    </location>
</feature>
<keyword evidence="9" id="KW-0833">Ubl conjugation pathway</keyword>
<dbReference type="InterPro" id="IPR013083">
    <property type="entry name" value="Znf_RING/FYVE/PHD"/>
</dbReference>
<evidence type="ECO:0000256" key="11">
    <source>
        <dbReference type="ARBA" id="ARBA00022989"/>
    </source>
</evidence>
<evidence type="ECO:0000256" key="13">
    <source>
        <dbReference type="PROSITE-ProRule" id="PRU00175"/>
    </source>
</evidence>
<evidence type="ECO:0000256" key="10">
    <source>
        <dbReference type="ARBA" id="ARBA00022833"/>
    </source>
</evidence>
<dbReference type="InterPro" id="IPR001841">
    <property type="entry name" value="Znf_RING"/>
</dbReference>
<evidence type="ECO:0000256" key="12">
    <source>
        <dbReference type="ARBA" id="ARBA00023136"/>
    </source>
</evidence>
<evidence type="ECO:0000256" key="2">
    <source>
        <dbReference type="ARBA" id="ARBA00004167"/>
    </source>
</evidence>
<protein>
    <recommendedName>
        <fullName evidence="4">RING-type E3 ubiquitin transferase</fullName>
        <ecNumber evidence="4">2.3.2.27</ecNumber>
    </recommendedName>
</protein>
<dbReference type="OrthoDB" id="8062037at2759"/>
<dbReference type="PANTHER" id="PTHR46913:SF1">
    <property type="entry name" value="RING-H2 FINGER PROTEIN ATL16"/>
    <property type="match status" value="1"/>
</dbReference>
<sequence length="205" mass="22814">MDNSANSSLLDGGKRILSEVSSRNNYYGRSRVMMIFLLAIITLISLIVVLYVYIRCRRSIDARRRRNAPLFFYNEAIPMPSINIIRGGLDPSIINSLPVFIHSDSSPLECSVCLSDFREGEKGKKLPECGHSFHVGCINKWLCSHLNCPLCRSKVFFVRKEKDDEREITTGSVLDASSSSAAPIDPAVKAGEQDLESGDVSRIND</sequence>
<evidence type="ECO:0000256" key="3">
    <source>
        <dbReference type="ARBA" id="ARBA00004906"/>
    </source>
</evidence>
<dbReference type="STRING" id="29655.A0A0K9PM01"/>
<dbReference type="PROSITE" id="PS50089">
    <property type="entry name" value="ZF_RING_2"/>
    <property type="match status" value="1"/>
</dbReference>